<feature type="region of interest" description="Disordered" evidence="2">
    <location>
        <begin position="1"/>
        <end position="180"/>
    </location>
</feature>
<dbReference type="Proteomes" id="UP000002640">
    <property type="component" value="Unassembled WGS sequence"/>
</dbReference>
<feature type="compositionally biased region" description="Low complexity" evidence="2">
    <location>
        <begin position="1"/>
        <end position="13"/>
    </location>
</feature>
<dbReference type="GeneID" id="20639466"/>
<feature type="compositionally biased region" description="Basic and acidic residues" evidence="2">
    <location>
        <begin position="813"/>
        <end position="823"/>
    </location>
</feature>
<feature type="compositionally biased region" description="Low complexity" evidence="2">
    <location>
        <begin position="372"/>
        <end position="381"/>
    </location>
</feature>
<feature type="compositionally biased region" description="Basic and acidic residues" evidence="2">
    <location>
        <begin position="577"/>
        <end position="592"/>
    </location>
</feature>
<feature type="compositionally biased region" description="Acidic residues" evidence="2">
    <location>
        <begin position="1013"/>
        <end position="1025"/>
    </location>
</feature>
<feature type="compositionally biased region" description="Basic residues" evidence="2">
    <location>
        <begin position="477"/>
        <end position="492"/>
    </location>
</feature>
<sequence>MADAAGRAALARGSRAECSPDKRREAQGFSRGEGVDGGPTSAGFESAAQDAHHVSLDAATPDDEEKGPPSGSEVNSTPDSEVEVVGVSIPDVPTQASVGGAVKVESSAVDEPSGTSRPAQDVIVLDDNSDESPSQARTIKGEGPLPAVQEEPASSLPNETPLPSSPVPNAAPDAPPRVATSEDPQMVIDLIGPGEDSGEQASAARMKEFVADQPDTRLSTMATSRYVAARLTMMHPSDNWISDWSLVRLSPCTAADATAAMIPMTTLSLRECAALLQTLFFEAGFRVTAGVPTRVMPALNVHALGDAALDAVKEEHPDDDVPMSTREMDVLGRECLFRMRVAEVRPTRSPASSAVGRPESKRPQYGPPRPSSIPSMSSHLSYRSSIPASQDADALSTRMSVFQSAVSRRSSGRESSLSGTTAADSEESNPNATSGGSAPIQGGWGVQVTETVLPTPPVPVNQDDVDMSESGHTSIRSGHRSRTYRRHTRSRRSSPSSSSSESSSEDERRRGRRGSKHPRCPKRSPKSKRSPSRSVKSGWSVHSSASRISEIALTMMRVTQDAMARVDASVQEMKQQLQDKDNAPDREPEAADEGKRIFQTYQATQLLVGREDALENQCALDTQAPVQVIMSEATAVKAREVVGAIQEDALKRARETVKAERAQEEHLRSEAEAAKLQVQEARMQKTVEEQRRLLEEQQKLFDRRIALLEAAQSRDKAAGPDQGNVRRTRSRDTRTTSSQVQGAQATPAPDPTVQWRHHWTHGDLPAAQLQATLAPMTGVKYEREESTPRVVPSKATQATIEKSGPKPAASSRSETKKTAARKDSLKKRSNKRGDPSDDSSSSDSSEEDSSDEDSDSSSGEVPTNVATATTQGGTTMNWRGQLSRHDRQDWTRLSKAFRREYCKSKALAFLYRLNIAAEHAKVDFRKSSKQREMHIRQFIRILHDEPTKAAVESHRFKKVADLEYILKCREELHHGDDPPARTTQARDFRADNVPRDRFRSKHRDRALVVTAESDSEPDSPDGTEEAVERRGPVAETPAIQEVHDVSAPRRCEDWRVFQEVKKLVREEGLTDLPSHVREDILNGEASSEGKQLNH</sequence>
<feature type="region of interest" description="Disordered" evidence="2">
    <location>
        <begin position="405"/>
        <end position="544"/>
    </location>
</feature>
<evidence type="ECO:0000256" key="1">
    <source>
        <dbReference type="SAM" id="Coils"/>
    </source>
</evidence>
<accession>G4ZLD9</accession>
<feature type="region of interest" description="Disordered" evidence="2">
    <location>
        <begin position="780"/>
        <end position="885"/>
    </location>
</feature>
<feature type="coiled-coil region" evidence="1">
    <location>
        <begin position="650"/>
        <end position="700"/>
    </location>
</feature>
<feature type="region of interest" description="Disordered" evidence="2">
    <location>
        <begin position="973"/>
        <end position="1044"/>
    </location>
</feature>
<reference evidence="3 4" key="1">
    <citation type="journal article" date="2006" name="Science">
        <title>Phytophthora genome sequences uncover evolutionary origins and mechanisms of pathogenesis.</title>
        <authorList>
            <person name="Tyler B.M."/>
            <person name="Tripathy S."/>
            <person name="Zhang X."/>
            <person name="Dehal P."/>
            <person name="Jiang R.H."/>
            <person name="Aerts A."/>
            <person name="Arredondo F.D."/>
            <person name="Baxter L."/>
            <person name="Bensasson D."/>
            <person name="Beynon J.L."/>
            <person name="Chapman J."/>
            <person name="Damasceno C.M."/>
            <person name="Dorrance A.E."/>
            <person name="Dou D."/>
            <person name="Dickerman A.W."/>
            <person name="Dubchak I.L."/>
            <person name="Garbelotto M."/>
            <person name="Gijzen M."/>
            <person name="Gordon S.G."/>
            <person name="Govers F."/>
            <person name="Grunwald N.J."/>
            <person name="Huang W."/>
            <person name="Ivors K.L."/>
            <person name="Jones R.W."/>
            <person name="Kamoun S."/>
            <person name="Krampis K."/>
            <person name="Lamour K.H."/>
            <person name="Lee M.K."/>
            <person name="McDonald W.H."/>
            <person name="Medina M."/>
            <person name="Meijer H.J."/>
            <person name="Nordberg E.K."/>
            <person name="Maclean D.J."/>
            <person name="Ospina-Giraldo M.D."/>
            <person name="Morris P.F."/>
            <person name="Phuntumart V."/>
            <person name="Putnam N.H."/>
            <person name="Rash S."/>
            <person name="Rose J.K."/>
            <person name="Sakihama Y."/>
            <person name="Salamov A.A."/>
            <person name="Savidor A."/>
            <person name="Scheuring C.F."/>
            <person name="Smith B.M."/>
            <person name="Sobral B.W."/>
            <person name="Terry A."/>
            <person name="Torto-Alalibo T.A."/>
            <person name="Win J."/>
            <person name="Xu Z."/>
            <person name="Zhang H."/>
            <person name="Grigoriev I.V."/>
            <person name="Rokhsar D.S."/>
            <person name="Boore J.L."/>
        </authorList>
    </citation>
    <scope>NUCLEOTIDE SEQUENCE [LARGE SCALE GENOMIC DNA]</scope>
    <source>
        <strain evidence="3 4">P6497</strain>
    </source>
</reference>
<feature type="compositionally biased region" description="Basic residues" evidence="2">
    <location>
        <begin position="510"/>
        <end position="531"/>
    </location>
</feature>
<gene>
    <name evidence="3" type="ORF">PHYSODRAFT_263128</name>
</gene>
<feature type="compositionally biased region" description="Low complexity" evidence="2">
    <location>
        <begin position="493"/>
        <end position="502"/>
    </location>
</feature>
<dbReference type="InParanoid" id="G4ZLD9"/>
<protein>
    <submittedName>
        <fullName evidence="3">Uncharacterized protein</fullName>
    </submittedName>
</protein>
<feature type="compositionally biased region" description="Basic and acidic residues" evidence="2">
    <location>
        <begin position="973"/>
        <end position="997"/>
    </location>
</feature>
<feature type="region of interest" description="Disordered" evidence="2">
    <location>
        <begin position="346"/>
        <end position="391"/>
    </location>
</feature>
<feature type="region of interest" description="Disordered" evidence="2">
    <location>
        <begin position="1071"/>
        <end position="1094"/>
    </location>
</feature>
<dbReference type="AlphaFoldDB" id="G4ZLD9"/>
<feature type="compositionally biased region" description="Low complexity" evidence="2">
    <location>
        <begin position="405"/>
        <end position="418"/>
    </location>
</feature>
<keyword evidence="1" id="KW-0175">Coiled coil</keyword>
<feature type="compositionally biased region" description="Polar residues" evidence="2">
    <location>
        <begin position="1084"/>
        <end position="1094"/>
    </location>
</feature>
<feature type="compositionally biased region" description="Basic and acidic residues" evidence="2">
    <location>
        <begin position="1071"/>
        <end position="1080"/>
    </location>
</feature>
<dbReference type="EMBL" id="JH159155">
    <property type="protein sequence ID" value="EGZ15985.1"/>
    <property type="molecule type" value="Genomic_DNA"/>
</dbReference>
<feature type="compositionally biased region" description="Polar residues" evidence="2">
    <location>
        <begin position="859"/>
        <end position="880"/>
    </location>
</feature>
<evidence type="ECO:0000256" key="2">
    <source>
        <dbReference type="SAM" id="MobiDB-lite"/>
    </source>
</evidence>
<dbReference type="OMA" id="FRREYCK"/>
<feature type="region of interest" description="Disordered" evidence="2">
    <location>
        <begin position="711"/>
        <end position="756"/>
    </location>
</feature>
<feature type="compositionally biased region" description="Polar residues" evidence="2">
    <location>
        <begin position="419"/>
        <end position="436"/>
    </location>
</feature>
<dbReference type="RefSeq" id="XP_009529734.1">
    <property type="nucleotide sequence ID" value="XM_009531439.1"/>
</dbReference>
<dbReference type="KEGG" id="psoj:PHYSODRAFT_263128"/>
<proteinExistence type="predicted"/>
<name>G4ZLD9_PHYSP</name>
<feature type="region of interest" description="Disordered" evidence="2">
    <location>
        <begin position="569"/>
        <end position="592"/>
    </location>
</feature>
<evidence type="ECO:0000313" key="4">
    <source>
        <dbReference type="Proteomes" id="UP000002640"/>
    </source>
</evidence>
<feature type="compositionally biased region" description="Acidic residues" evidence="2">
    <location>
        <begin position="844"/>
        <end position="855"/>
    </location>
</feature>
<keyword evidence="4" id="KW-1185">Reference proteome</keyword>
<organism evidence="3 4">
    <name type="scientific">Phytophthora sojae (strain P6497)</name>
    <name type="common">Soybean stem and root rot agent</name>
    <name type="synonym">Phytophthora megasperma f. sp. glycines</name>
    <dbReference type="NCBI Taxonomy" id="1094619"/>
    <lineage>
        <taxon>Eukaryota</taxon>
        <taxon>Sar</taxon>
        <taxon>Stramenopiles</taxon>
        <taxon>Oomycota</taxon>
        <taxon>Peronosporomycetes</taxon>
        <taxon>Peronosporales</taxon>
        <taxon>Peronosporaceae</taxon>
        <taxon>Phytophthora</taxon>
    </lineage>
</organism>
<evidence type="ECO:0000313" key="3">
    <source>
        <dbReference type="EMBL" id="EGZ15985.1"/>
    </source>
</evidence>
<feature type="compositionally biased region" description="Basic and acidic residues" evidence="2">
    <location>
        <begin position="14"/>
        <end position="26"/>
    </location>
</feature>